<organism evidence="3 4">
    <name type="scientific">Cellulosimicrobium funkei</name>
    <dbReference type="NCBI Taxonomy" id="264251"/>
    <lineage>
        <taxon>Bacteria</taxon>
        <taxon>Bacillati</taxon>
        <taxon>Actinomycetota</taxon>
        <taxon>Actinomycetes</taxon>
        <taxon>Micrococcales</taxon>
        <taxon>Promicromonosporaceae</taxon>
        <taxon>Cellulosimicrobium</taxon>
    </lineage>
</organism>
<keyword evidence="4" id="KW-1185">Reference proteome</keyword>
<feature type="region of interest" description="Disordered" evidence="1">
    <location>
        <begin position="215"/>
        <end position="268"/>
    </location>
</feature>
<dbReference type="Proteomes" id="UP000035265">
    <property type="component" value="Unassembled WGS sequence"/>
</dbReference>
<dbReference type="EMBL" id="JNBQ01000021">
    <property type="protein sequence ID" value="KLN34019.1"/>
    <property type="molecule type" value="Genomic_DNA"/>
</dbReference>
<evidence type="ECO:0000313" key="4">
    <source>
        <dbReference type="Proteomes" id="UP000035265"/>
    </source>
</evidence>
<comment type="caution">
    <text evidence="3">The sequence shown here is derived from an EMBL/GenBank/DDBJ whole genome shotgun (WGS) entry which is preliminary data.</text>
</comment>
<dbReference type="Gene3D" id="1.10.101.10">
    <property type="entry name" value="PGBD-like superfamily/PGBD"/>
    <property type="match status" value="1"/>
</dbReference>
<feature type="region of interest" description="Disordered" evidence="1">
    <location>
        <begin position="70"/>
        <end position="167"/>
    </location>
</feature>
<dbReference type="PRINTS" id="PR01217">
    <property type="entry name" value="PRICHEXTENSN"/>
</dbReference>
<proteinExistence type="predicted"/>
<dbReference type="Pfam" id="PF01471">
    <property type="entry name" value="PG_binding_1"/>
    <property type="match status" value="1"/>
</dbReference>
<evidence type="ECO:0000256" key="1">
    <source>
        <dbReference type="SAM" id="MobiDB-lite"/>
    </source>
</evidence>
<name>A0A0H2KQE2_9MICO</name>
<evidence type="ECO:0000259" key="2">
    <source>
        <dbReference type="Pfam" id="PF01471"/>
    </source>
</evidence>
<protein>
    <recommendedName>
        <fullName evidence="2">Peptidoglycan binding-like domain-containing protein</fullName>
    </recommendedName>
</protein>
<dbReference type="InterPro" id="IPR036365">
    <property type="entry name" value="PGBD-like_sf"/>
</dbReference>
<evidence type="ECO:0000313" key="3">
    <source>
        <dbReference type="EMBL" id="KLN34019.1"/>
    </source>
</evidence>
<reference evidence="3 4" key="1">
    <citation type="submission" date="2014-05" db="EMBL/GenBank/DDBJ databases">
        <title>Cellulosimicrobium funkei U11 genome.</title>
        <authorList>
            <person name="Hu C."/>
            <person name="Gong Y."/>
            <person name="Wan W."/>
            <person name="Jiang M."/>
        </authorList>
    </citation>
    <scope>NUCLEOTIDE SEQUENCE [LARGE SCALE GENOMIC DNA]</scope>
    <source>
        <strain evidence="3 4">U11</strain>
    </source>
</reference>
<feature type="compositionally biased region" description="Basic and acidic residues" evidence="1">
    <location>
        <begin position="84"/>
        <end position="103"/>
    </location>
</feature>
<feature type="region of interest" description="Disordered" evidence="1">
    <location>
        <begin position="1"/>
        <end position="26"/>
    </location>
</feature>
<gene>
    <name evidence="3" type="ORF">FB00_14295</name>
</gene>
<feature type="domain" description="Peptidoglycan binding-like" evidence="2">
    <location>
        <begin position="161"/>
        <end position="214"/>
    </location>
</feature>
<dbReference type="RefSeq" id="WP_047233541.1">
    <property type="nucleotide sequence ID" value="NZ_JNBQ01000021.1"/>
</dbReference>
<dbReference type="InterPro" id="IPR036366">
    <property type="entry name" value="PGBDSf"/>
</dbReference>
<dbReference type="AlphaFoldDB" id="A0A0H2KQE2"/>
<dbReference type="InterPro" id="IPR002477">
    <property type="entry name" value="Peptidoglycan-bd-like"/>
</dbReference>
<dbReference type="SUPFAM" id="SSF47090">
    <property type="entry name" value="PGBD-like"/>
    <property type="match status" value="1"/>
</dbReference>
<sequence length="268" mass="26160">MRRRHGLTGPPEDGRVAPTTSVERRAATPWVTVAAGAGAVTLVVAVAGMVGAATGGGEAVVVGASADGGTAVEDGVPAVTPRPDAPRPEVTRIPPPDHTHDPADGADPATTPAPRPSVDETDAPPSSADPAPTTEPSAAPSGTAPEPAPTTPAPTTEPDAASVSWVQERLRVHGADVAVTGTLDEATRAALRAFQEANGLPGDGAVTAATAEALAAAPDGGDEESADPGGTAPTEPAPPSATDRPSGTVPGPTPSTEDEAEATLAPTS</sequence>
<dbReference type="STRING" id="264251.FB00_14295"/>
<dbReference type="PATRIC" id="fig|264251.5.peg.2913"/>
<feature type="compositionally biased region" description="Low complexity" evidence="1">
    <location>
        <begin position="228"/>
        <end position="250"/>
    </location>
</feature>
<feature type="compositionally biased region" description="Low complexity" evidence="1">
    <location>
        <begin position="123"/>
        <end position="145"/>
    </location>
</feature>
<accession>A0A0H2KQE2</accession>